<evidence type="ECO:0000256" key="6">
    <source>
        <dbReference type="ARBA" id="ARBA00024536"/>
    </source>
</evidence>
<dbReference type="Proteomes" id="UP001596492">
    <property type="component" value="Unassembled WGS sequence"/>
</dbReference>
<dbReference type="InterPro" id="IPR001015">
    <property type="entry name" value="Ferrochelatase"/>
</dbReference>
<sequence>MRVAIVLFNLGGPDKAESVEPFLFNLFKDKAIITLPNPLRWLVAKLISSRRAEEAKVNYAKMGGGSPLLPETQKQADVLEQSLRETGLDARCFLAMRYWHPFTEDAVKKVADFAPDKVILLPLYPQYSTITTASSVTEWKKVGGGDATTICCYPTEEGLISAHVDKLVSTWKENGAPDNLRVLLSAHGLPKKVVDAGDPYQWQVEQTCAAVKEKLPSDWDVEICYQSKVGPLEWIGPSTDDCVKKAGKDNKNVLVSPIAFVSEHIETLVELDDEYAELAIENGVKSYLRAPALGISSEFIGGLTKLVRKAILEKSDILSSSEGRLCPHNWSKCPHTNFKS</sequence>
<evidence type="ECO:0000313" key="10">
    <source>
        <dbReference type="Proteomes" id="UP001596492"/>
    </source>
</evidence>
<comment type="pathway">
    <text evidence="7 8">Porphyrin-containing compound metabolism; protoheme biosynthesis; protoheme from protoporphyrin-IX: step 1/1.</text>
</comment>
<protein>
    <recommendedName>
        <fullName evidence="7 8">Ferrochelatase</fullName>
        <ecNumber evidence="7 8">4.98.1.1</ecNumber>
    </recommendedName>
    <alternativeName>
        <fullName evidence="7">Heme synthase</fullName>
    </alternativeName>
    <alternativeName>
        <fullName evidence="7">Protoheme ferro-lyase</fullName>
    </alternativeName>
</protein>
<dbReference type="EMBL" id="JBHTBR010000005">
    <property type="protein sequence ID" value="MFC7292342.1"/>
    <property type="molecule type" value="Genomic_DNA"/>
</dbReference>
<dbReference type="CDD" id="cd00419">
    <property type="entry name" value="Ferrochelatase_C"/>
    <property type="match status" value="1"/>
</dbReference>
<evidence type="ECO:0000313" key="9">
    <source>
        <dbReference type="EMBL" id="MFC7292342.1"/>
    </source>
</evidence>
<comment type="similarity">
    <text evidence="1 7 8">Belongs to the ferrochelatase family.</text>
</comment>
<keyword evidence="7 8" id="KW-0963">Cytoplasm</keyword>
<evidence type="ECO:0000256" key="4">
    <source>
        <dbReference type="ARBA" id="ARBA00023239"/>
    </source>
</evidence>
<evidence type="ECO:0000256" key="2">
    <source>
        <dbReference type="ARBA" id="ARBA00023004"/>
    </source>
</evidence>
<dbReference type="PANTHER" id="PTHR11108:SF1">
    <property type="entry name" value="FERROCHELATASE, MITOCHONDRIAL"/>
    <property type="match status" value="1"/>
</dbReference>
<comment type="caution">
    <text evidence="9">The sequence shown here is derived from an EMBL/GenBank/DDBJ whole genome shotgun (WGS) entry which is preliminary data.</text>
</comment>
<comment type="catalytic activity">
    <reaction evidence="7 8">
        <text>heme b + 2 H(+) = protoporphyrin IX + Fe(2+)</text>
        <dbReference type="Rhea" id="RHEA:22584"/>
        <dbReference type="ChEBI" id="CHEBI:15378"/>
        <dbReference type="ChEBI" id="CHEBI:29033"/>
        <dbReference type="ChEBI" id="CHEBI:57306"/>
        <dbReference type="ChEBI" id="CHEBI:60344"/>
        <dbReference type="EC" id="4.98.1.1"/>
    </reaction>
</comment>
<dbReference type="NCBIfam" id="TIGR00109">
    <property type="entry name" value="hemH"/>
    <property type="match status" value="1"/>
</dbReference>
<keyword evidence="7" id="KW-0479">Metal-binding</keyword>
<accession>A0ABW2IMT2</accession>
<organism evidence="9 10">
    <name type="scientific">Hirschia litorea</name>
    <dbReference type="NCBI Taxonomy" id="1199156"/>
    <lineage>
        <taxon>Bacteria</taxon>
        <taxon>Pseudomonadati</taxon>
        <taxon>Pseudomonadota</taxon>
        <taxon>Alphaproteobacteria</taxon>
        <taxon>Hyphomonadales</taxon>
        <taxon>Hyphomonadaceae</taxon>
        <taxon>Hirschia</taxon>
    </lineage>
</organism>
<dbReference type="Pfam" id="PF00762">
    <property type="entry name" value="Ferrochelatase"/>
    <property type="match status" value="1"/>
</dbReference>
<evidence type="ECO:0000256" key="8">
    <source>
        <dbReference type="RuleBase" id="RU000607"/>
    </source>
</evidence>
<proteinExistence type="inferred from homology"/>
<evidence type="ECO:0000256" key="3">
    <source>
        <dbReference type="ARBA" id="ARBA00023133"/>
    </source>
</evidence>
<gene>
    <name evidence="7 9" type="primary">hemH</name>
    <name evidence="9" type="ORF">ACFQS8_11990</name>
</gene>
<dbReference type="PROSITE" id="PS00534">
    <property type="entry name" value="FERROCHELATASE"/>
    <property type="match status" value="1"/>
</dbReference>
<feature type="binding site" evidence="7">
    <location>
        <position position="187"/>
    </location>
    <ligand>
        <name>Fe(2+)</name>
        <dbReference type="ChEBI" id="CHEBI:29033"/>
    </ligand>
</feature>
<dbReference type="InterPro" id="IPR033659">
    <property type="entry name" value="Ferrochelatase_N"/>
</dbReference>
<evidence type="ECO:0000256" key="1">
    <source>
        <dbReference type="ARBA" id="ARBA00007718"/>
    </source>
</evidence>
<keyword evidence="4 7" id="KW-0456">Lyase</keyword>
<dbReference type="InterPro" id="IPR033644">
    <property type="entry name" value="Ferrochelatase_C"/>
</dbReference>
<evidence type="ECO:0000256" key="7">
    <source>
        <dbReference type="HAMAP-Rule" id="MF_00323"/>
    </source>
</evidence>
<evidence type="ECO:0000256" key="5">
    <source>
        <dbReference type="ARBA" id="ARBA00023244"/>
    </source>
</evidence>
<dbReference type="RefSeq" id="WP_382167699.1">
    <property type="nucleotide sequence ID" value="NZ_JBHTBR010000005.1"/>
</dbReference>
<dbReference type="InterPro" id="IPR019772">
    <property type="entry name" value="Ferrochelatase_AS"/>
</dbReference>
<comment type="function">
    <text evidence="7 8">Catalyzes the ferrous insertion into protoporphyrin IX.</text>
</comment>
<keyword evidence="10" id="KW-1185">Reference proteome</keyword>
<comment type="catalytic activity">
    <reaction evidence="6">
        <text>Fe-coproporphyrin III + 2 H(+) = coproporphyrin III + Fe(2+)</text>
        <dbReference type="Rhea" id="RHEA:49572"/>
        <dbReference type="ChEBI" id="CHEBI:15378"/>
        <dbReference type="ChEBI" id="CHEBI:29033"/>
        <dbReference type="ChEBI" id="CHEBI:68438"/>
        <dbReference type="ChEBI" id="CHEBI:131725"/>
        <dbReference type="EC" id="4.99.1.9"/>
    </reaction>
    <physiologicalReaction direction="right-to-left" evidence="6">
        <dbReference type="Rhea" id="RHEA:49574"/>
    </physiologicalReaction>
</comment>
<keyword evidence="2 7" id="KW-0408">Iron</keyword>
<dbReference type="Gene3D" id="3.40.50.1400">
    <property type="match status" value="2"/>
</dbReference>
<dbReference type="PANTHER" id="PTHR11108">
    <property type="entry name" value="FERROCHELATASE"/>
    <property type="match status" value="1"/>
</dbReference>
<dbReference type="CDD" id="cd03411">
    <property type="entry name" value="Ferrochelatase_N"/>
    <property type="match status" value="1"/>
</dbReference>
<dbReference type="HAMAP" id="MF_00323">
    <property type="entry name" value="Ferrochelatase"/>
    <property type="match status" value="1"/>
</dbReference>
<comment type="subcellular location">
    <subcellularLocation>
        <location evidence="7 8">Cytoplasm</location>
    </subcellularLocation>
</comment>
<reference evidence="10" key="1">
    <citation type="journal article" date="2019" name="Int. J. Syst. Evol. Microbiol.">
        <title>The Global Catalogue of Microorganisms (GCM) 10K type strain sequencing project: providing services to taxonomists for standard genome sequencing and annotation.</title>
        <authorList>
            <consortium name="The Broad Institute Genomics Platform"/>
            <consortium name="The Broad Institute Genome Sequencing Center for Infectious Disease"/>
            <person name="Wu L."/>
            <person name="Ma J."/>
        </authorList>
    </citation>
    <scope>NUCLEOTIDE SEQUENCE [LARGE SCALE GENOMIC DNA]</scope>
    <source>
        <strain evidence="10">CCUG 51308</strain>
    </source>
</reference>
<keyword evidence="3 7" id="KW-0350">Heme biosynthesis</keyword>
<dbReference type="EC" id="4.98.1.1" evidence="7 8"/>
<name>A0ABW2IMT2_9PROT</name>
<dbReference type="SUPFAM" id="SSF53800">
    <property type="entry name" value="Chelatase"/>
    <property type="match status" value="1"/>
</dbReference>
<feature type="binding site" evidence="7">
    <location>
        <position position="266"/>
    </location>
    <ligand>
        <name>Fe(2+)</name>
        <dbReference type="ChEBI" id="CHEBI:29033"/>
    </ligand>
</feature>
<keyword evidence="5 7" id="KW-0627">Porphyrin biosynthesis</keyword>